<sequence>MEDMADIRSFSTLGGQFPNVVVTAIEMTTSIGTDTESTWAGLLAGKSGIRELKGDFIGVDIADLPVRFGGQLLEDPTSEVPERPDRKYAGDISKQHVSKRRMSYVEQAAHVITKRLWDNAGRPDVDHNRLAAVVGTGLGGGESMVEAVDALRDHGVRKVSPFTVQMAMPNGACAVSALEIGARAGAIAPVSACSTGNEAIAHAWRQIVMGDADIAVCGGIEGKIDSPVIAPFAMMRALSTRNDDPLAASRPFDKDRDGFVFGEAQTLMIIETEEHALARGAKPIARLLGAGITSDGYHMVSPDVEGGGAARAMKRAMQTAGLQSSDIDYINAHATATPIGDLAEAKAINAVVGTDAAIYAPKGALGHSIGAVGALEAALTVLSLRDGVIPPTLNLENQDPEIELDVVHGEARKGDFTYALNNSFGFGGHDVALAFGKY</sequence>
<dbReference type="CDD" id="cd00834">
    <property type="entry name" value="KAS_I_II"/>
    <property type="match status" value="1"/>
</dbReference>
<keyword evidence="3" id="KW-0444">Lipid biosynthesis</keyword>
<keyword evidence="5" id="KW-0443">Lipid metabolism</keyword>
<dbReference type="Proteomes" id="UP000183053">
    <property type="component" value="Unassembled WGS sequence"/>
</dbReference>
<organism evidence="9 10">
    <name type="scientific">Tsukamurella pulmonis</name>
    <dbReference type="NCBI Taxonomy" id="47312"/>
    <lineage>
        <taxon>Bacteria</taxon>
        <taxon>Bacillati</taxon>
        <taxon>Actinomycetota</taxon>
        <taxon>Actinomycetes</taxon>
        <taxon>Mycobacteriales</taxon>
        <taxon>Tsukamurellaceae</taxon>
        <taxon>Tsukamurella</taxon>
    </lineage>
</organism>
<evidence type="ECO:0000256" key="5">
    <source>
        <dbReference type="ARBA" id="ARBA00023160"/>
    </source>
</evidence>
<dbReference type="SUPFAM" id="SSF53901">
    <property type="entry name" value="Thiolase-like"/>
    <property type="match status" value="2"/>
</dbReference>
<dbReference type="GO" id="GO:0004315">
    <property type="term" value="F:3-oxoacyl-[acyl-carrier-protein] synthase activity"/>
    <property type="evidence" value="ECO:0007669"/>
    <property type="project" value="TreeGrafter"/>
</dbReference>
<dbReference type="Pfam" id="PF02801">
    <property type="entry name" value="Ketoacyl-synt_C"/>
    <property type="match status" value="1"/>
</dbReference>
<dbReference type="STRING" id="47312.SAMN04489765_2802"/>
<gene>
    <name evidence="9" type="ORF">SAMN04489765_2802</name>
</gene>
<dbReference type="PANTHER" id="PTHR11712:SF336">
    <property type="entry name" value="3-OXOACYL-[ACYL-CARRIER-PROTEIN] SYNTHASE, MITOCHONDRIAL"/>
    <property type="match status" value="1"/>
</dbReference>
<dbReference type="PANTHER" id="PTHR11712">
    <property type="entry name" value="POLYKETIDE SYNTHASE-RELATED"/>
    <property type="match status" value="1"/>
</dbReference>
<dbReference type="InterPro" id="IPR016039">
    <property type="entry name" value="Thiolase-like"/>
</dbReference>
<dbReference type="NCBIfam" id="NF005916">
    <property type="entry name" value="PRK07910.1"/>
    <property type="match status" value="1"/>
</dbReference>
<dbReference type="Pfam" id="PF00109">
    <property type="entry name" value="ketoacyl-synt"/>
    <property type="match status" value="1"/>
</dbReference>
<evidence type="ECO:0000256" key="4">
    <source>
        <dbReference type="ARBA" id="ARBA00022679"/>
    </source>
</evidence>
<keyword evidence="5" id="KW-0276">Fatty acid metabolism</keyword>
<dbReference type="UniPathway" id="UPA00915"/>
<dbReference type="GO" id="GO:0005829">
    <property type="term" value="C:cytosol"/>
    <property type="evidence" value="ECO:0007669"/>
    <property type="project" value="TreeGrafter"/>
</dbReference>
<dbReference type="GO" id="GO:0030497">
    <property type="term" value="P:fatty acid elongation"/>
    <property type="evidence" value="ECO:0007669"/>
    <property type="project" value="UniProtKB-ARBA"/>
</dbReference>
<dbReference type="FunFam" id="3.40.47.10:FF:000029">
    <property type="entry name" value="3-oxoacyl-[acyl-carrier-protein] synthase 1"/>
    <property type="match status" value="1"/>
</dbReference>
<accession>A0A1H1FM70</accession>
<evidence type="ECO:0000313" key="10">
    <source>
        <dbReference type="Proteomes" id="UP000183053"/>
    </source>
</evidence>
<evidence type="ECO:0000259" key="8">
    <source>
        <dbReference type="PROSITE" id="PS52004"/>
    </source>
</evidence>
<proteinExistence type="inferred from homology"/>
<comment type="pathway">
    <text evidence="1">Lipid metabolism; mycolic acid biosynthesis.</text>
</comment>
<dbReference type="InterPro" id="IPR020841">
    <property type="entry name" value="PKS_Beta-ketoAc_synthase_dom"/>
</dbReference>
<dbReference type="Gene3D" id="3.40.47.10">
    <property type="match status" value="2"/>
</dbReference>
<evidence type="ECO:0000256" key="6">
    <source>
        <dbReference type="ARBA" id="ARBA00023315"/>
    </source>
</evidence>
<dbReference type="EMBL" id="FNLF01000002">
    <property type="protein sequence ID" value="SDR02143.1"/>
    <property type="molecule type" value="Genomic_DNA"/>
</dbReference>
<dbReference type="InterPro" id="IPR014030">
    <property type="entry name" value="Ketoacyl_synth_N"/>
</dbReference>
<dbReference type="AlphaFoldDB" id="A0A1H1FM70"/>
<dbReference type="InterPro" id="IPR000794">
    <property type="entry name" value="Beta-ketoacyl_synthase"/>
</dbReference>
<keyword evidence="10" id="KW-1185">Reference proteome</keyword>
<evidence type="ECO:0000256" key="2">
    <source>
        <dbReference type="ARBA" id="ARBA00008467"/>
    </source>
</evidence>
<dbReference type="PROSITE" id="PS52004">
    <property type="entry name" value="KS3_2"/>
    <property type="match status" value="1"/>
</dbReference>
<dbReference type="InterPro" id="IPR014031">
    <property type="entry name" value="Ketoacyl_synth_C"/>
</dbReference>
<feature type="domain" description="Ketosynthase family 3 (KS3)" evidence="8">
    <location>
        <begin position="17"/>
        <end position="437"/>
    </location>
</feature>
<keyword evidence="5" id="KW-0275">Fatty acid biosynthesis</keyword>
<keyword evidence="4 7" id="KW-0808">Transferase</keyword>
<name>A0A1H1FM70_9ACTN</name>
<comment type="similarity">
    <text evidence="2 7">Belongs to the thiolase-like superfamily. Beta-ketoacyl-ACP synthases family.</text>
</comment>
<dbReference type="NCBIfam" id="NF005589">
    <property type="entry name" value="PRK07314.1"/>
    <property type="match status" value="1"/>
</dbReference>
<evidence type="ECO:0000256" key="1">
    <source>
        <dbReference type="ARBA" id="ARBA00004796"/>
    </source>
</evidence>
<keyword evidence="6" id="KW-0012">Acyltransferase</keyword>
<dbReference type="SMART" id="SM00825">
    <property type="entry name" value="PKS_KS"/>
    <property type="match status" value="1"/>
</dbReference>
<evidence type="ECO:0000313" key="9">
    <source>
        <dbReference type="EMBL" id="SDR02143.1"/>
    </source>
</evidence>
<protein>
    <submittedName>
        <fullName evidence="9">Beta-ketoacyl ACP synthase</fullName>
    </submittedName>
</protein>
<evidence type="ECO:0000256" key="3">
    <source>
        <dbReference type="ARBA" id="ARBA00022516"/>
    </source>
</evidence>
<evidence type="ECO:0000256" key="7">
    <source>
        <dbReference type="RuleBase" id="RU003694"/>
    </source>
</evidence>
<dbReference type="FunFam" id="3.40.47.10:FF:000018">
    <property type="entry name" value="3-oxoacyl-[acyl-carrier-protein] synthase 2"/>
    <property type="match status" value="1"/>
</dbReference>
<reference evidence="10" key="1">
    <citation type="submission" date="2016-10" db="EMBL/GenBank/DDBJ databases">
        <authorList>
            <person name="Varghese N."/>
            <person name="Submissions S."/>
        </authorList>
    </citation>
    <scope>NUCLEOTIDE SEQUENCE [LARGE SCALE GENOMIC DNA]</scope>
    <source>
        <strain evidence="10">DSM 44142</strain>
    </source>
</reference>